<evidence type="ECO:0000313" key="1">
    <source>
        <dbReference type="EMBL" id="GBP79480.1"/>
    </source>
</evidence>
<proteinExistence type="predicted"/>
<protein>
    <submittedName>
        <fullName evidence="1">Uncharacterized protein</fullName>
    </submittedName>
</protein>
<dbReference type="AlphaFoldDB" id="A0A4C1YW80"/>
<accession>A0A4C1YW80</accession>
<reference evidence="1 2" key="1">
    <citation type="journal article" date="2019" name="Commun. Biol.">
        <title>The bagworm genome reveals a unique fibroin gene that provides high tensile strength.</title>
        <authorList>
            <person name="Kono N."/>
            <person name="Nakamura H."/>
            <person name="Ohtoshi R."/>
            <person name="Tomita M."/>
            <person name="Numata K."/>
            <person name="Arakawa K."/>
        </authorList>
    </citation>
    <scope>NUCLEOTIDE SEQUENCE [LARGE SCALE GENOMIC DNA]</scope>
</reference>
<dbReference type="Proteomes" id="UP000299102">
    <property type="component" value="Unassembled WGS sequence"/>
</dbReference>
<organism evidence="1 2">
    <name type="scientific">Eumeta variegata</name>
    <name type="common">Bagworm moth</name>
    <name type="synonym">Eumeta japonica</name>
    <dbReference type="NCBI Taxonomy" id="151549"/>
    <lineage>
        <taxon>Eukaryota</taxon>
        <taxon>Metazoa</taxon>
        <taxon>Ecdysozoa</taxon>
        <taxon>Arthropoda</taxon>
        <taxon>Hexapoda</taxon>
        <taxon>Insecta</taxon>
        <taxon>Pterygota</taxon>
        <taxon>Neoptera</taxon>
        <taxon>Endopterygota</taxon>
        <taxon>Lepidoptera</taxon>
        <taxon>Glossata</taxon>
        <taxon>Ditrysia</taxon>
        <taxon>Tineoidea</taxon>
        <taxon>Psychidae</taxon>
        <taxon>Oiketicinae</taxon>
        <taxon>Eumeta</taxon>
    </lineage>
</organism>
<evidence type="ECO:0000313" key="2">
    <source>
        <dbReference type="Proteomes" id="UP000299102"/>
    </source>
</evidence>
<sequence length="135" mass="15027">MDSKRVTRSWVIRVKIKGLFSRNMRYMTAQTMRILKLAPQCVEHATVVVCSHLTDIAESLIYDAAAPYILIGQDIWGLILSPQIKSGRANQPTASLTHLGRILHVCCSGLSLPINIIHHLRPSDTSDVVLNDIVK</sequence>
<dbReference type="EMBL" id="BGZK01001415">
    <property type="protein sequence ID" value="GBP79480.1"/>
    <property type="molecule type" value="Genomic_DNA"/>
</dbReference>
<name>A0A4C1YW80_EUMVA</name>
<keyword evidence="2" id="KW-1185">Reference proteome</keyword>
<gene>
    <name evidence="1" type="ORF">EVAR_59154_1</name>
</gene>
<dbReference type="OrthoDB" id="5983986at2759"/>
<comment type="caution">
    <text evidence="1">The sequence shown here is derived from an EMBL/GenBank/DDBJ whole genome shotgun (WGS) entry which is preliminary data.</text>
</comment>